<evidence type="ECO:0000256" key="6">
    <source>
        <dbReference type="ARBA" id="ARBA00022833"/>
    </source>
</evidence>
<keyword evidence="7" id="KW-0472">Membrane</keyword>
<dbReference type="PANTHER" id="PTHR23292">
    <property type="entry name" value="LIPOPOLYSACCHARIDE-INDUCED TUMOR NECROSIS FACTOR-ALPHA FACTOR"/>
    <property type="match status" value="1"/>
</dbReference>
<feature type="region of interest" description="Disordered" evidence="8">
    <location>
        <begin position="1"/>
        <end position="21"/>
    </location>
</feature>
<dbReference type="GO" id="GO:0008270">
    <property type="term" value="F:zinc ion binding"/>
    <property type="evidence" value="ECO:0007669"/>
    <property type="project" value="TreeGrafter"/>
</dbReference>
<reference evidence="10" key="1">
    <citation type="journal article" date="2023" name="Mol. Biol. Evol.">
        <title>Third-Generation Sequencing Reveals the Adaptive Role of the Epigenome in Three Deep-Sea Polychaetes.</title>
        <authorList>
            <person name="Perez M."/>
            <person name="Aroh O."/>
            <person name="Sun Y."/>
            <person name="Lan Y."/>
            <person name="Juniper S.K."/>
            <person name="Young C.R."/>
            <person name="Angers B."/>
            <person name="Qian P.Y."/>
        </authorList>
    </citation>
    <scope>NUCLEOTIDE SEQUENCE</scope>
    <source>
        <strain evidence="10">R07B-5</strain>
    </source>
</reference>
<evidence type="ECO:0000256" key="8">
    <source>
        <dbReference type="SAM" id="MobiDB-lite"/>
    </source>
</evidence>
<evidence type="ECO:0000256" key="3">
    <source>
        <dbReference type="ARBA" id="ARBA00004630"/>
    </source>
</evidence>
<dbReference type="Proteomes" id="UP001209878">
    <property type="component" value="Unassembled WGS sequence"/>
</dbReference>
<dbReference type="GO" id="GO:0098574">
    <property type="term" value="C:cytoplasmic side of lysosomal membrane"/>
    <property type="evidence" value="ECO:0007669"/>
    <property type="project" value="TreeGrafter"/>
</dbReference>
<keyword evidence="11" id="KW-1185">Reference proteome</keyword>
<evidence type="ECO:0000256" key="4">
    <source>
        <dbReference type="ARBA" id="ARBA00005975"/>
    </source>
</evidence>
<feature type="domain" description="LITAF" evidence="9">
    <location>
        <begin position="105"/>
        <end position="192"/>
    </location>
</feature>
<dbReference type="PROSITE" id="PS51837">
    <property type="entry name" value="LITAF"/>
    <property type="match status" value="1"/>
</dbReference>
<evidence type="ECO:0000256" key="5">
    <source>
        <dbReference type="ARBA" id="ARBA00022723"/>
    </source>
</evidence>
<protein>
    <recommendedName>
        <fullName evidence="9">LITAF domain-containing protein</fullName>
    </recommendedName>
</protein>
<proteinExistence type="inferred from homology"/>
<evidence type="ECO:0000259" key="9">
    <source>
        <dbReference type="PROSITE" id="PS51837"/>
    </source>
</evidence>
<evidence type="ECO:0000256" key="1">
    <source>
        <dbReference type="ARBA" id="ARBA00004414"/>
    </source>
</evidence>
<dbReference type="SMART" id="SM00714">
    <property type="entry name" value="LITAF"/>
    <property type="match status" value="1"/>
</dbReference>
<evidence type="ECO:0000256" key="2">
    <source>
        <dbReference type="ARBA" id="ARBA00004481"/>
    </source>
</evidence>
<comment type="subcellular location">
    <subcellularLocation>
        <location evidence="2">Endosome membrane</location>
        <topology evidence="2">Peripheral membrane protein</topology>
    </subcellularLocation>
    <subcellularLocation>
        <location evidence="1">Late endosome membrane</location>
    </subcellularLocation>
    <subcellularLocation>
        <location evidence="3">Lysosome membrane</location>
        <topology evidence="3">Peripheral membrane protein</topology>
        <orientation evidence="3">Cytoplasmic side</orientation>
    </subcellularLocation>
</comment>
<dbReference type="Pfam" id="PF10601">
    <property type="entry name" value="zf-LITAF-like"/>
    <property type="match status" value="1"/>
</dbReference>
<name>A0AAD9L2R5_RIDPI</name>
<dbReference type="GO" id="GO:0098560">
    <property type="term" value="C:cytoplasmic side of late endosome membrane"/>
    <property type="evidence" value="ECO:0007669"/>
    <property type="project" value="TreeGrafter"/>
</dbReference>
<gene>
    <name evidence="10" type="ORF">NP493_385g02003</name>
</gene>
<evidence type="ECO:0000256" key="7">
    <source>
        <dbReference type="ARBA" id="ARBA00023136"/>
    </source>
</evidence>
<feature type="region of interest" description="Disordered" evidence="8">
    <location>
        <begin position="53"/>
        <end position="92"/>
    </location>
</feature>
<comment type="similarity">
    <text evidence="4">Belongs to the CDIP1/LITAF family.</text>
</comment>
<dbReference type="PANTHER" id="PTHR23292:SF35">
    <property type="entry name" value="LITAF DOMAIN-CONTAINING PROTEIN"/>
    <property type="match status" value="1"/>
</dbReference>
<accession>A0AAD9L2R5</accession>
<keyword evidence="6" id="KW-0862">Zinc</keyword>
<sequence length="193" mass="21136">MVELPFAAPSEPEREGSTPDVARVPMPVEAVIQHTPSPAPPLYFDIIRDEPDESSTALNGSGNHLGIPARSSQSLHAPRPLQPPHRNPSQPQVWHTQSTTVVVNQPMPVERPGPVRLLSSSEPTDTVCFNCGQVVVTYLYHESGSCTYVSCVFLAVIGCDCGCCLLPFFMDWFKDAVHKCPKCHVILGKHKKL</sequence>
<comment type="caution">
    <text evidence="10">The sequence shown here is derived from an EMBL/GenBank/DDBJ whole genome shotgun (WGS) entry which is preliminary data.</text>
</comment>
<evidence type="ECO:0000313" key="10">
    <source>
        <dbReference type="EMBL" id="KAK2181712.1"/>
    </source>
</evidence>
<keyword evidence="5" id="KW-0479">Metal-binding</keyword>
<dbReference type="InterPro" id="IPR006629">
    <property type="entry name" value="LITAF"/>
</dbReference>
<organism evidence="10 11">
    <name type="scientific">Ridgeia piscesae</name>
    <name type="common">Tubeworm</name>
    <dbReference type="NCBI Taxonomy" id="27915"/>
    <lineage>
        <taxon>Eukaryota</taxon>
        <taxon>Metazoa</taxon>
        <taxon>Spiralia</taxon>
        <taxon>Lophotrochozoa</taxon>
        <taxon>Annelida</taxon>
        <taxon>Polychaeta</taxon>
        <taxon>Sedentaria</taxon>
        <taxon>Canalipalpata</taxon>
        <taxon>Sabellida</taxon>
        <taxon>Siboglinidae</taxon>
        <taxon>Ridgeia</taxon>
    </lineage>
</organism>
<evidence type="ECO:0000313" key="11">
    <source>
        <dbReference type="Proteomes" id="UP001209878"/>
    </source>
</evidence>
<dbReference type="AlphaFoldDB" id="A0AAD9L2R5"/>
<dbReference type="InterPro" id="IPR037519">
    <property type="entry name" value="LITAF_fam"/>
</dbReference>
<dbReference type="GO" id="GO:0005634">
    <property type="term" value="C:nucleus"/>
    <property type="evidence" value="ECO:0007669"/>
    <property type="project" value="TreeGrafter"/>
</dbReference>
<dbReference type="EMBL" id="JAODUO010000384">
    <property type="protein sequence ID" value="KAK2181712.1"/>
    <property type="molecule type" value="Genomic_DNA"/>
</dbReference>